<dbReference type="Proteomes" id="UP000324222">
    <property type="component" value="Unassembled WGS sequence"/>
</dbReference>
<gene>
    <name evidence="2" type="ORF">E2C01_101365</name>
</gene>
<feature type="compositionally biased region" description="Low complexity" evidence="1">
    <location>
        <begin position="57"/>
        <end position="72"/>
    </location>
</feature>
<proteinExistence type="predicted"/>
<organism evidence="2 3">
    <name type="scientific">Portunus trituberculatus</name>
    <name type="common">Swimming crab</name>
    <name type="synonym">Neptunus trituberculatus</name>
    <dbReference type="NCBI Taxonomy" id="210409"/>
    <lineage>
        <taxon>Eukaryota</taxon>
        <taxon>Metazoa</taxon>
        <taxon>Ecdysozoa</taxon>
        <taxon>Arthropoda</taxon>
        <taxon>Crustacea</taxon>
        <taxon>Multicrustacea</taxon>
        <taxon>Malacostraca</taxon>
        <taxon>Eumalacostraca</taxon>
        <taxon>Eucarida</taxon>
        <taxon>Decapoda</taxon>
        <taxon>Pleocyemata</taxon>
        <taxon>Brachyura</taxon>
        <taxon>Eubrachyura</taxon>
        <taxon>Portunoidea</taxon>
        <taxon>Portunidae</taxon>
        <taxon>Portuninae</taxon>
        <taxon>Portunus</taxon>
    </lineage>
</organism>
<evidence type="ECO:0000256" key="1">
    <source>
        <dbReference type="SAM" id="MobiDB-lite"/>
    </source>
</evidence>
<evidence type="ECO:0000313" key="3">
    <source>
        <dbReference type="Proteomes" id="UP000324222"/>
    </source>
</evidence>
<sequence length="78" mass="8321">MLPQGTVLRGHDALSPHCCLVSSPSFAPLYSYPPTPGASHYNTSPHVFHITHSNASTTTTTTTTTSLSFSSSRCQGFH</sequence>
<protein>
    <submittedName>
        <fullName evidence="2">Uncharacterized protein</fullName>
    </submittedName>
</protein>
<feature type="region of interest" description="Disordered" evidence="1">
    <location>
        <begin position="57"/>
        <end position="78"/>
    </location>
</feature>
<keyword evidence="3" id="KW-1185">Reference proteome</keyword>
<dbReference type="AlphaFoldDB" id="A0A5B7KAI6"/>
<comment type="caution">
    <text evidence="2">The sequence shown here is derived from an EMBL/GenBank/DDBJ whole genome shotgun (WGS) entry which is preliminary data.</text>
</comment>
<dbReference type="EMBL" id="VSRR010146878">
    <property type="protein sequence ID" value="MPD05613.1"/>
    <property type="molecule type" value="Genomic_DNA"/>
</dbReference>
<evidence type="ECO:0000313" key="2">
    <source>
        <dbReference type="EMBL" id="MPD05613.1"/>
    </source>
</evidence>
<reference evidence="2 3" key="1">
    <citation type="submission" date="2019-05" db="EMBL/GenBank/DDBJ databases">
        <title>Another draft genome of Portunus trituberculatus and its Hox gene families provides insights of decapod evolution.</title>
        <authorList>
            <person name="Jeong J.-H."/>
            <person name="Song I."/>
            <person name="Kim S."/>
            <person name="Choi T."/>
            <person name="Kim D."/>
            <person name="Ryu S."/>
            <person name="Kim W."/>
        </authorList>
    </citation>
    <scope>NUCLEOTIDE SEQUENCE [LARGE SCALE GENOMIC DNA]</scope>
    <source>
        <tissue evidence="2">Muscle</tissue>
    </source>
</reference>
<name>A0A5B7KAI6_PORTR</name>
<accession>A0A5B7KAI6</accession>